<dbReference type="AlphaFoldDB" id="C0EB59"/>
<dbReference type="eggNOG" id="COG2884">
    <property type="taxonomic scope" value="Bacteria"/>
</dbReference>
<dbReference type="InterPro" id="IPR003593">
    <property type="entry name" value="AAA+_ATPase"/>
</dbReference>
<dbReference type="InterPro" id="IPR027417">
    <property type="entry name" value="P-loop_NTPase"/>
</dbReference>
<dbReference type="InterPro" id="IPR017871">
    <property type="entry name" value="ABC_transporter-like_CS"/>
</dbReference>
<reference evidence="11 12" key="2">
    <citation type="submission" date="2009-02" db="EMBL/GenBank/DDBJ databases">
        <title>Draft genome sequence of Clostridium methylpentosum (DSM 5476).</title>
        <authorList>
            <person name="Sudarsanam P."/>
            <person name="Ley R."/>
            <person name="Guruge J."/>
            <person name="Turnbaugh P.J."/>
            <person name="Mahowald M."/>
            <person name="Liep D."/>
            <person name="Gordon J."/>
        </authorList>
    </citation>
    <scope>NUCLEOTIDE SEQUENCE [LARGE SCALE GENOMIC DNA]</scope>
    <source>
        <strain evidence="11 12">DSM 5476</strain>
    </source>
</reference>
<dbReference type="FunFam" id="3.40.50.300:FF:000056">
    <property type="entry name" value="Cell division ATP-binding protein FtsE"/>
    <property type="match status" value="1"/>
</dbReference>
<name>C0EB59_9FIRM</name>
<dbReference type="PANTHER" id="PTHR24220">
    <property type="entry name" value="IMPORT ATP-BINDING PROTEIN"/>
    <property type="match status" value="1"/>
</dbReference>
<dbReference type="EMBL" id="ACEC01000040">
    <property type="protein sequence ID" value="EEG31279.1"/>
    <property type="molecule type" value="Genomic_DNA"/>
</dbReference>
<dbReference type="SUPFAM" id="SSF52540">
    <property type="entry name" value="P-loop containing nucleoside triphosphate hydrolases"/>
    <property type="match status" value="1"/>
</dbReference>
<dbReference type="InterPro" id="IPR015854">
    <property type="entry name" value="ABC_transpr_LolD-like"/>
</dbReference>
<evidence type="ECO:0000256" key="7">
    <source>
        <dbReference type="ARBA" id="ARBA00023136"/>
    </source>
</evidence>
<feature type="domain" description="ABC transporter" evidence="10">
    <location>
        <begin position="9"/>
        <end position="236"/>
    </location>
</feature>
<keyword evidence="3 9" id="KW-1003">Cell membrane</keyword>
<evidence type="ECO:0000256" key="5">
    <source>
        <dbReference type="ARBA" id="ARBA00022741"/>
    </source>
</evidence>
<dbReference type="GO" id="GO:0051301">
    <property type="term" value="P:cell division"/>
    <property type="evidence" value="ECO:0007669"/>
    <property type="project" value="UniProtKB-UniRule"/>
</dbReference>
<reference evidence="11 12" key="1">
    <citation type="submission" date="2009-01" db="EMBL/GenBank/DDBJ databases">
        <authorList>
            <person name="Fulton L."/>
            <person name="Clifton S."/>
            <person name="Fulton B."/>
            <person name="Xu J."/>
            <person name="Minx P."/>
            <person name="Pepin K.H."/>
            <person name="Johnson M."/>
            <person name="Bhonagiri V."/>
            <person name="Nash W.E."/>
            <person name="Mardis E.R."/>
            <person name="Wilson R.K."/>
        </authorList>
    </citation>
    <scope>NUCLEOTIDE SEQUENCE [LARGE SCALE GENOMIC DNA]</scope>
    <source>
        <strain evidence="11 12">DSM 5476</strain>
    </source>
</reference>
<keyword evidence="12" id="KW-1185">Reference proteome</keyword>
<dbReference type="Gene3D" id="3.40.50.300">
    <property type="entry name" value="P-loop containing nucleotide triphosphate hydrolases"/>
    <property type="match status" value="1"/>
</dbReference>
<dbReference type="SMART" id="SM00382">
    <property type="entry name" value="AAA"/>
    <property type="match status" value="1"/>
</dbReference>
<evidence type="ECO:0000256" key="8">
    <source>
        <dbReference type="ARBA" id="ARBA00023306"/>
    </source>
</evidence>
<dbReference type="NCBIfam" id="TIGR02673">
    <property type="entry name" value="FtsE"/>
    <property type="match status" value="1"/>
</dbReference>
<dbReference type="HOGENOM" id="CLU_000604_1_22_9"/>
<evidence type="ECO:0000256" key="2">
    <source>
        <dbReference type="ARBA" id="ARBA00020019"/>
    </source>
</evidence>
<protein>
    <recommendedName>
        <fullName evidence="2 9">Cell division ATP-binding protein FtsE</fullName>
    </recommendedName>
</protein>
<dbReference type="GO" id="GO:0005524">
    <property type="term" value="F:ATP binding"/>
    <property type="evidence" value="ECO:0007669"/>
    <property type="project" value="UniProtKB-UniRule"/>
</dbReference>
<evidence type="ECO:0000256" key="4">
    <source>
        <dbReference type="ARBA" id="ARBA00022618"/>
    </source>
</evidence>
<comment type="similarity">
    <text evidence="1 9">Belongs to the ABC transporter superfamily.</text>
</comment>
<dbReference type="GO" id="GO:0005886">
    <property type="term" value="C:plasma membrane"/>
    <property type="evidence" value="ECO:0007669"/>
    <property type="project" value="UniProtKB-SubCell"/>
</dbReference>
<evidence type="ECO:0000256" key="9">
    <source>
        <dbReference type="RuleBase" id="RU365094"/>
    </source>
</evidence>
<evidence type="ECO:0000256" key="3">
    <source>
        <dbReference type="ARBA" id="ARBA00022475"/>
    </source>
</evidence>
<dbReference type="PANTHER" id="PTHR24220:SF470">
    <property type="entry name" value="CELL DIVISION ATP-BINDING PROTEIN FTSE"/>
    <property type="match status" value="1"/>
</dbReference>
<keyword evidence="5 9" id="KW-0547">Nucleotide-binding</keyword>
<keyword evidence="4 9" id="KW-0132">Cell division</keyword>
<gene>
    <name evidence="9 11" type="primary">ftsE</name>
    <name evidence="11" type="ORF">CLOSTMETH_01076</name>
</gene>
<comment type="function">
    <text evidence="9">Part of the ABC transporter FtsEX involved in cellular division.</text>
</comment>
<dbReference type="GO" id="GO:0022857">
    <property type="term" value="F:transmembrane transporter activity"/>
    <property type="evidence" value="ECO:0007669"/>
    <property type="project" value="TreeGrafter"/>
</dbReference>
<evidence type="ECO:0000313" key="12">
    <source>
        <dbReference type="Proteomes" id="UP000003340"/>
    </source>
</evidence>
<dbReference type="InterPro" id="IPR003439">
    <property type="entry name" value="ABC_transporter-like_ATP-bd"/>
</dbReference>
<keyword evidence="6 9" id="KW-0067">ATP-binding</keyword>
<evidence type="ECO:0000256" key="1">
    <source>
        <dbReference type="ARBA" id="ARBA00005417"/>
    </source>
</evidence>
<keyword evidence="8 9" id="KW-0131">Cell cycle</keyword>
<comment type="subunit">
    <text evidence="9">Homodimer. Forms a membrane-associated complex with FtsX.</text>
</comment>
<dbReference type="Pfam" id="PF00005">
    <property type="entry name" value="ABC_tran"/>
    <property type="match status" value="1"/>
</dbReference>
<dbReference type="PROSITE" id="PS00211">
    <property type="entry name" value="ABC_TRANSPORTER_1"/>
    <property type="match status" value="1"/>
</dbReference>
<keyword evidence="7 9" id="KW-0472">Membrane</keyword>
<evidence type="ECO:0000256" key="6">
    <source>
        <dbReference type="ARBA" id="ARBA00022840"/>
    </source>
</evidence>
<comment type="subcellular location">
    <subcellularLocation>
        <location evidence="9">Cell membrane</location>
        <topology evidence="9">Peripheral membrane protein</topology>
        <orientation evidence="9">Cytoplasmic side</orientation>
    </subcellularLocation>
</comment>
<evidence type="ECO:0000259" key="10">
    <source>
        <dbReference type="PROSITE" id="PS50893"/>
    </source>
</evidence>
<dbReference type="InterPro" id="IPR005286">
    <property type="entry name" value="Cell_div_FtsE"/>
</dbReference>
<dbReference type="PROSITE" id="PS50893">
    <property type="entry name" value="ABC_TRANSPORTER_2"/>
    <property type="match status" value="1"/>
</dbReference>
<dbReference type="Proteomes" id="UP000003340">
    <property type="component" value="Unassembled WGS sequence"/>
</dbReference>
<comment type="caution">
    <text evidence="11">The sequence shown here is derived from an EMBL/GenBank/DDBJ whole genome shotgun (WGS) entry which is preliminary data.</text>
</comment>
<evidence type="ECO:0000313" key="11">
    <source>
        <dbReference type="EMBL" id="EEG31279.1"/>
    </source>
</evidence>
<proteinExistence type="inferred from homology"/>
<dbReference type="STRING" id="537013.CLOSTMETH_01076"/>
<dbReference type="GO" id="GO:0016887">
    <property type="term" value="F:ATP hydrolysis activity"/>
    <property type="evidence" value="ECO:0007669"/>
    <property type="project" value="InterPro"/>
</dbReference>
<sequence length="236" mass="26082">MLVRSTHMIDLNNVSFAYTNGNPALHNITLHIDKGEFVFVVGHSGAGKSSLLKLLTRENVATSGTVIVNGYNLSRLRKNQVPYFRRSLGMVFQDFRLIPNMNVFDNVAFVLRVTNHSNKFIRNRVPYVLNLVDLGDKAKSLPNQLSGGEQQRVAIARALATDPPFIIADEPTGNIDPGLSLQIVELLKDINKYCGTTIMMVTHEHELVRHIGGRVVSIENGAIAFDEVIGGFDEGQ</sequence>
<organism evidence="11 12">
    <name type="scientific">[Clostridium] methylpentosum DSM 5476</name>
    <dbReference type="NCBI Taxonomy" id="537013"/>
    <lineage>
        <taxon>Bacteria</taxon>
        <taxon>Bacillati</taxon>
        <taxon>Bacillota</taxon>
        <taxon>Clostridia</taxon>
        <taxon>Eubacteriales</taxon>
        <taxon>Oscillospiraceae</taxon>
        <taxon>Oscillospiraceae incertae sedis</taxon>
    </lineage>
</organism>
<accession>C0EB59</accession>